<proteinExistence type="predicted"/>
<evidence type="ECO:0000313" key="3">
    <source>
        <dbReference type="EMBL" id="BAQ43906.1"/>
    </source>
</evidence>
<name>A0A0C6EV53_9HYPH</name>
<dbReference type="RefSeq" id="WP_060845507.1">
    <property type="nucleotide sequence ID" value="NZ_AP014704.1"/>
</dbReference>
<keyword evidence="2" id="KW-0732">Signal</keyword>
<dbReference type="STRING" id="270351.Maq22A_c02095"/>
<dbReference type="KEGG" id="maqu:Maq22A_c02095"/>
<accession>A0A0C6EV53</accession>
<dbReference type="EMBL" id="AP014704">
    <property type="protein sequence ID" value="BAQ43906.1"/>
    <property type="molecule type" value="Genomic_DNA"/>
</dbReference>
<sequence>MRSTLRLAALGLAGLLATALAPAPLFAQVAPGTRDIAVHDTAVTGSLGPGSRTTTGVGQTKPPGAALGPDSGLTPELQARDREIGRKIETEICTGCTE</sequence>
<dbReference type="PATRIC" id="fig|270351.10.peg.419"/>
<dbReference type="OrthoDB" id="8003191at2"/>
<dbReference type="Proteomes" id="UP000061432">
    <property type="component" value="Chromosome"/>
</dbReference>
<feature type="region of interest" description="Disordered" evidence="1">
    <location>
        <begin position="43"/>
        <end position="75"/>
    </location>
</feature>
<reference evidence="3 4" key="1">
    <citation type="journal article" date="2015" name="Genome Announc.">
        <title>Complete Genome Sequence of Methylobacterium aquaticum Strain 22A, Isolated from Racomitrium japonicum Moss.</title>
        <authorList>
            <person name="Tani A."/>
            <person name="Ogura Y."/>
            <person name="Hayashi T."/>
            <person name="Kimbara K."/>
        </authorList>
    </citation>
    <scope>NUCLEOTIDE SEQUENCE [LARGE SCALE GENOMIC DNA]</scope>
    <source>
        <strain evidence="3 4">MA-22A</strain>
    </source>
</reference>
<gene>
    <name evidence="3" type="ORF">Maq22A_c02095</name>
</gene>
<feature type="signal peptide" evidence="2">
    <location>
        <begin position="1"/>
        <end position="27"/>
    </location>
</feature>
<feature type="chain" id="PRO_5002188808" evidence="2">
    <location>
        <begin position="28"/>
        <end position="98"/>
    </location>
</feature>
<reference evidence="4" key="2">
    <citation type="submission" date="2015-01" db="EMBL/GenBank/DDBJ databases">
        <title>Complete genome sequence of Methylobacterium aquaticum strain 22A.</title>
        <authorList>
            <person name="Tani A."/>
            <person name="Ogura Y."/>
            <person name="Hayashi T."/>
        </authorList>
    </citation>
    <scope>NUCLEOTIDE SEQUENCE [LARGE SCALE GENOMIC DNA]</scope>
    <source>
        <strain evidence="4">MA-22A</strain>
    </source>
</reference>
<evidence type="ECO:0000256" key="2">
    <source>
        <dbReference type="SAM" id="SignalP"/>
    </source>
</evidence>
<evidence type="ECO:0000256" key="1">
    <source>
        <dbReference type="SAM" id="MobiDB-lite"/>
    </source>
</evidence>
<protein>
    <submittedName>
        <fullName evidence="3">Uncharacterized protein</fullName>
    </submittedName>
</protein>
<organism evidence="3 4">
    <name type="scientific">Methylobacterium aquaticum</name>
    <dbReference type="NCBI Taxonomy" id="270351"/>
    <lineage>
        <taxon>Bacteria</taxon>
        <taxon>Pseudomonadati</taxon>
        <taxon>Pseudomonadota</taxon>
        <taxon>Alphaproteobacteria</taxon>
        <taxon>Hyphomicrobiales</taxon>
        <taxon>Methylobacteriaceae</taxon>
        <taxon>Methylobacterium</taxon>
    </lineage>
</organism>
<evidence type="ECO:0000313" key="4">
    <source>
        <dbReference type="Proteomes" id="UP000061432"/>
    </source>
</evidence>
<dbReference type="AlphaFoldDB" id="A0A0C6EV53"/>